<evidence type="ECO:0000256" key="1">
    <source>
        <dbReference type="SAM" id="MobiDB-lite"/>
    </source>
</evidence>
<protein>
    <submittedName>
        <fullName evidence="3">Uncharacterized protein</fullName>
    </submittedName>
</protein>
<proteinExistence type="predicted"/>
<feature type="compositionally biased region" description="Polar residues" evidence="1">
    <location>
        <begin position="60"/>
        <end position="86"/>
    </location>
</feature>
<evidence type="ECO:0000313" key="3">
    <source>
        <dbReference type="EMBL" id="QHU13042.1"/>
    </source>
</evidence>
<reference evidence="3" key="1">
    <citation type="journal article" date="2020" name="Nature">
        <title>Giant virus diversity and host interactions through global metagenomics.</title>
        <authorList>
            <person name="Schulz F."/>
            <person name="Roux S."/>
            <person name="Paez-Espino D."/>
            <person name="Jungbluth S."/>
            <person name="Walsh D.A."/>
            <person name="Denef V.J."/>
            <person name="McMahon K.D."/>
            <person name="Konstantinidis K.T."/>
            <person name="Eloe-Fadrosh E.A."/>
            <person name="Kyrpides N.C."/>
            <person name="Woyke T."/>
        </authorList>
    </citation>
    <scope>NUCLEOTIDE SEQUENCE</scope>
    <source>
        <strain evidence="3">GVMAG-S-1101176-114</strain>
    </source>
</reference>
<keyword evidence="2" id="KW-0812">Transmembrane</keyword>
<feature type="transmembrane region" description="Helical" evidence="2">
    <location>
        <begin position="135"/>
        <end position="155"/>
    </location>
</feature>
<name>A0A6C0K4Q4_9ZZZZ</name>
<evidence type="ECO:0000256" key="2">
    <source>
        <dbReference type="SAM" id="Phobius"/>
    </source>
</evidence>
<feature type="compositionally biased region" description="Basic and acidic residues" evidence="1">
    <location>
        <begin position="29"/>
        <end position="46"/>
    </location>
</feature>
<feature type="region of interest" description="Disordered" evidence="1">
    <location>
        <begin position="1"/>
        <end position="92"/>
    </location>
</feature>
<dbReference type="EMBL" id="MN740813">
    <property type="protein sequence ID" value="QHU13042.1"/>
    <property type="molecule type" value="Genomic_DNA"/>
</dbReference>
<organism evidence="3">
    <name type="scientific">viral metagenome</name>
    <dbReference type="NCBI Taxonomy" id="1070528"/>
    <lineage>
        <taxon>unclassified sequences</taxon>
        <taxon>metagenomes</taxon>
        <taxon>organismal metagenomes</taxon>
    </lineage>
</organism>
<keyword evidence="2" id="KW-1133">Transmembrane helix</keyword>
<keyword evidence="2" id="KW-0472">Membrane</keyword>
<sequence>MASLEEAFGGTYGRKGGHKHEKIFNSTNRRTEAAMETHDKTIRDLSKSLPIAGPGDDLENNYTPSKHSAEKQTMNQREPFSVQNYTPPEIPATQDYAYQPVSLPGPPRGEWDRRVEKLIRRMDMQQTGETSTHDLVLYIFTGVFFLFVLDTFVTLGKRSGR</sequence>
<dbReference type="AlphaFoldDB" id="A0A6C0K4Q4"/>
<accession>A0A6C0K4Q4</accession>